<feature type="compositionally biased region" description="Low complexity" evidence="4">
    <location>
        <begin position="7"/>
        <end position="19"/>
    </location>
</feature>
<proteinExistence type="predicted"/>
<sequence>MAKALKKNNNSKPKSCPFNQSDQAKREKAQKMPFILGEASHFYHCCRLGSTSSVHTTLEDTASGIGETIDELNALQPNGSTALHAATYYGHLEIVELLLRYGCSRTALNRYGKRAYEEASTPEMRKLFDRPNTTNRFHELDPTHTIALYIAEGTNPDPNPNATFNYIHFFKSDDEILEYSLNQETTALWLKFYNWFTHSFRSFLPTENFSVDGFDLQNHADFKQFLQSLPDPKMRQNCLKFMNEASRRKSIEPLITLYTSEEAGLYRPLNQQLASSPTEAQTSPHLCDRFVMEFCLKRNELKRLAFIGTSYRGATLAVADIAVYRSALQNSSTPVLGLKAFTSTSIDPLIALSFAMKNPISQDERHVLFVFEVTKASSTIFGIENISIYTQEREVLILPGTLFVVVDVQEKVDLNITQIVLRHWKVSFSFMTKLKQTFRSGKKPVT</sequence>
<evidence type="ECO:0000313" key="6">
    <source>
        <dbReference type="EMBL" id="CAF4515445.1"/>
    </source>
</evidence>
<feature type="repeat" description="ANK" evidence="3">
    <location>
        <begin position="78"/>
        <end position="110"/>
    </location>
</feature>
<dbReference type="Gene3D" id="3.90.176.10">
    <property type="entry name" value="Toxin ADP-ribosyltransferase, Chain A, domain 1"/>
    <property type="match status" value="1"/>
</dbReference>
<feature type="region of interest" description="Disordered" evidence="4">
    <location>
        <begin position="1"/>
        <end position="23"/>
    </location>
</feature>
<dbReference type="SUPFAM" id="SSF48403">
    <property type="entry name" value="Ankyrin repeat"/>
    <property type="match status" value="1"/>
</dbReference>
<dbReference type="Pfam" id="PF00023">
    <property type="entry name" value="Ank"/>
    <property type="match status" value="1"/>
</dbReference>
<evidence type="ECO:0000313" key="7">
    <source>
        <dbReference type="Proteomes" id="UP000663833"/>
    </source>
</evidence>
<evidence type="ECO:0000256" key="4">
    <source>
        <dbReference type="SAM" id="MobiDB-lite"/>
    </source>
</evidence>
<dbReference type="InterPro" id="IPR036770">
    <property type="entry name" value="Ankyrin_rpt-contain_sf"/>
</dbReference>
<dbReference type="Proteomes" id="UP000663851">
    <property type="component" value="Unassembled WGS sequence"/>
</dbReference>
<dbReference type="InterPro" id="IPR002110">
    <property type="entry name" value="Ankyrin_rpt"/>
</dbReference>
<dbReference type="AlphaFoldDB" id="A0A817T8Y7"/>
<dbReference type="SMART" id="SM00248">
    <property type="entry name" value="ANK"/>
    <property type="match status" value="1"/>
</dbReference>
<dbReference type="PANTHER" id="PTHR24171">
    <property type="entry name" value="ANKYRIN REPEAT DOMAIN-CONTAINING PROTEIN 39-RELATED"/>
    <property type="match status" value="1"/>
</dbReference>
<dbReference type="SUPFAM" id="SSF56399">
    <property type="entry name" value="ADP-ribosylation"/>
    <property type="match status" value="1"/>
</dbReference>
<dbReference type="EMBL" id="CAJNYD010001085">
    <property type="protein sequence ID" value="CAF3315898.1"/>
    <property type="molecule type" value="Genomic_DNA"/>
</dbReference>
<protein>
    <submittedName>
        <fullName evidence="5">Uncharacterized protein</fullName>
    </submittedName>
</protein>
<dbReference type="EMBL" id="CAJOBO010004229">
    <property type="protein sequence ID" value="CAF4515445.1"/>
    <property type="molecule type" value="Genomic_DNA"/>
</dbReference>
<gene>
    <name evidence="6" type="ORF">HFQ381_LOCUS28767</name>
    <name evidence="5" type="ORF">LUA448_LOCUS9454</name>
</gene>
<accession>A0A817T8Y7</accession>
<dbReference type="PROSITE" id="PS51996">
    <property type="entry name" value="TR_MART"/>
    <property type="match status" value="1"/>
</dbReference>
<reference evidence="5" key="1">
    <citation type="submission" date="2021-02" db="EMBL/GenBank/DDBJ databases">
        <authorList>
            <person name="Nowell W R."/>
        </authorList>
    </citation>
    <scope>NUCLEOTIDE SEQUENCE</scope>
</reference>
<keyword evidence="2 3" id="KW-0040">ANK repeat</keyword>
<name>A0A817T8Y7_9BILA</name>
<evidence type="ECO:0000256" key="2">
    <source>
        <dbReference type="ARBA" id="ARBA00023043"/>
    </source>
</evidence>
<keyword evidence="1" id="KW-0677">Repeat</keyword>
<evidence type="ECO:0000256" key="3">
    <source>
        <dbReference type="PROSITE-ProRule" id="PRU00023"/>
    </source>
</evidence>
<comment type="caution">
    <text evidence="5">The sequence shown here is derived from an EMBL/GenBank/DDBJ whole genome shotgun (WGS) entry which is preliminary data.</text>
</comment>
<dbReference type="Proteomes" id="UP000663833">
    <property type="component" value="Unassembled WGS sequence"/>
</dbReference>
<dbReference type="Gene3D" id="1.25.40.20">
    <property type="entry name" value="Ankyrin repeat-containing domain"/>
    <property type="match status" value="1"/>
</dbReference>
<organism evidence="5 7">
    <name type="scientific">Rotaria socialis</name>
    <dbReference type="NCBI Taxonomy" id="392032"/>
    <lineage>
        <taxon>Eukaryota</taxon>
        <taxon>Metazoa</taxon>
        <taxon>Spiralia</taxon>
        <taxon>Gnathifera</taxon>
        <taxon>Rotifera</taxon>
        <taxon>Eurotatoria</taxon>
        <taxon>Bdelloidea</taxon>
        <taxon>Philodinida</taxon>
        <taxon>Philodinidae</taxon>
        <taxon>Rotaria</taxon>
    </lineage>
</organism>
<evidence type="ECO:0000256" key="1">
    <source>
        <dbReference type="ARBA" id="ARBA00022737"/>
    </source>
</evidence>
<dbReference type="PROSITE" id="PS50088">
    <property type="entry name" value="ANK_REPEAT"/>
    <property type="match status" value="1"/>
</dbReference>
<dbReference type="PROSITE" id="PS50297">
    <property type="entry name" value="ANK_REP_REGION"/>
    <property type="match status" value="1"/>
</dbReference>
<evidence type="ECO:0000313" key="5">
    <source>
        <dbReference type="EMBL" id="CAF3315898.1"/>
    </source>
</evidence>